<evidence type="ECO:0000256" key="4">
    <source>
        <dbReference type="PROSITE-ProRule" id="PRU00023"/>
    </source>
</evidence>
<evidence type="ECO:0000313" key="7">
    <source>
        <dbReference type="Proteomes" id="UP000264800"/>
    </source>
</evidence>
<dbReference type="Proteomes" id="UP000264800">
    <property type="component" value="Unplaced"/>
</dbReference>
<dbReference type="Gene3D" id="1.25.40.20">
    <property type="entry name" value="Ankyrin repeat-containing domain"/>
    <property type="match status" value="3"/>
</dbReference>
<name>A0A3Q3EHE8_KRYMA</name>
<dbReference type="SUPFAM" id="SSF48403">
    <property type="entry name" value="Ankyrin repeat"/>
    <property type="match status" value="1"/>
</dbReference>
<feature type="repeat" description="ANK" evidence="4">
    <location>
        <begin position="203"/>
        <end position="235"/>
    </location>
</feature>
<dbReference type="InterPro" id="IPR001496">
    <property type="entry name" value="SOCS_box"/>
</dbReference>
<dbReference type="UniPathway" id="UPA00143"/>
<feature type="domain" description="SOCS box" evidence="5">
    <location>
        <begin position="384"/>
        <end position="429"/>
    </location>
</feature>
<organism evidence="6 7">
    <name type="scientific">Kryptolebias marmoratus</name>
    <name type="common">Mangrove killifish</name>
    <name type="synonym">Rivulus marmoratus</name>
    <dbReference type="NCBI Taxonomy" id="37003"/>
    <lineage>
        <taxon>Eukaryota</taxon>
        <taxon>Metazoa</taxon>
        <taxon>Chordata</taxon>
        <taxon>Craniata</taxon>
        <taxon>Vertebrata</taxon>
        <taxon>Euteleostomi</taxon>
        <taxon>Actinopterygii</taxon>
        <taxon>Neopterygii</taxon>
        <taxon>Teleostei</taxon>
        <taxon>Neoteleostei</taxon>
        <taxon>Acanthomorphata</taxon>
        <taxon>Ovalentaria</taxon>
        <taxon>Atherinomorphae</taxon>
        <taxon>Cyprinodontiformes</taxon>
        <taxon>Rivulidae</taxon>
        <taxon>Kryptolebias</taxon>
    </lineage>
</organism>
<evidence type="ECO:0000313" key="6">
    <source>
        <dbReference type="Ensembl" id="ENSKMAP00000001427.1"/>
    </source>
</evidence>
<evidence type="ECO:0000256" key="2">
    <source>
        <dbReference type="ARBA" id="ARBA00022737"/>
    </source>
</evidence>
<keyword evidence="3 4" id="KW-0040">ANK repeat</keyword>
<feature type="repeat" description="ANK" evidence="4">
    <location>
        <begin position="71"/>
        <end position="103"/>
    </location>
</feature>
<feature type="repeat" description="ANK" evidence="4">
    <location>
        <begin position="110"/>
        <end position="135"/>
    </location>
</feature>
<keyword evidence="7" id="KW-1185">Reference proteome</keyword>
<dbReference type="SUPFAM" id="SSF158235">
    <property type="entry name" value="SOCS box-like"/>
    <property type="match status" value="1"/>
</dbReference>
<evidence type="ECO:0000256" key="3">
    <source>
        <dbReference type="ARBA" id="ARBA00023043"/>
    </source>
</evidence>
<dbReference type="AlphaFoldDB" id="A0A3Q3EHE8"/>
<dbReference type="InterPro" id="IPR036770">
    <property type="entry name" value="Ankyrin_rpt-contain_sf"/>
</dbReference>
<feature type="repeat" description="ANK" evidence="4">
    <location>
        <begin position="170"/>
        <end position="202"/>
    </location>
</feature>
<dbReference type="PRINTS" id="PR01415">
    <property type="entry name" value="ANKYRIN"/>
</dbReference>
<dbReference type="InterPro" id="IPR036036">
    <property type="entry name" value="SOCS_box-like_dom_sf"/>
</dbReference>
<dbReference type="GO" id="GO:0016567">
    <property type="term" value="P:protein ubiquitination"/>
    <property type="evidence" value="ECO:0007669"/>
    <property type="project" value="UniProtKB-UniPathway"/>
</dbReference>
<sequence>MDFTECYADTVSSAAAAARSGCRRQVRRLIESGCSLDARDNRGWNALHEAAAAGSKGCVQCGDYVNSLTHEGESACYLAAQRGHLSVVRLLLKAHANINQLTNDLSCPLYAVDNGHQDVVKLLVSRGAEVDRTHTASCWTCLHQAVYKQGHSDIVHILVNVCNLEAHDDHKISPLFVAAQYGQRECLQILINAGACVNTQAADLATPLLIASQEGHQACVDLLLDHGADPNMACSHEWPQLPVHAAAEFGHLILRRLIDVTNRTCDRSGGMVSPLYVAIHSHQTGSIQLLLEEGYSPDAQDCTLRELVCVALSHVSFASCWLPVLLRAGLDPSLLLHPHLETADSDVLNSLLQFVNWSTLSPALKLILERRRAEKTWDPCTDFSVPRLSHICRLKIREVLGPDLLMRTNVVQQLPVPSLLHDFLKFRDI</sequence>
<evidence type="ECO:0000259" key="5">
    <source>
        <dbReference type="PROSITE" id="PS50225"/>
    </source>
</evidence>
<dbReference type="Pfam" id="PF12796">
    <property type="entry name" value="Ank_2"/>
    <property type="match status" value="2"/>
</dbReference>
<evidence type="ECO:0000256" key="1">
    <source>
        <dbReference type="ARBA" id="ARBA00004906"/>
    </source>
</evidence>
<dbReference type="PANTHER" id="PTHR24198">
    <property type="entry name" value="ANKYRIN REPEAT AND PROTEIN KINASE DOMAIN-CONTAINING PROTEIN"/>
    <property type="match status" value="1"/>
</dbReference>
<dbReference type="SMART" id="SM00248">
    <property type="entry name" value="ANK"/>
    <property type="match status" value="6"/>
</dbReference>
<dbReference type="SMART" id="SM00969">
    <property type="entry name" value="SOCS_box"/>
    <property type="match status" value="1"/>
</dbReference>
<keyword evidence="2" id="KW-0677">Repeat</keyword>
<dbReference type="GeneTree" id="ENSGT00940000159080"/>
<dbReference type="Pfam" id="PF07525">
    <property type="entry name" value="SOCS_box"/>
    <property type="match status" value="1"/>
</dbReference>
<dbReference type="GO" id="GO:0035556">
    <property type="term" value="P:intracellular signal transduction"/>
    <property type="evidence" value="ECO:0007669"/>
    <property type="project" value="InterPro"/>
</dbReference>
<dbReference type="Pfam" id="PF13637">
    <property type="entry name" value="Ank_4"/>
    <property type="match status" value="1"/>
</dbReference>
<accession>A0A3Q3EHE8</accession>
<dbReference type="Gene3D" id="1.10.750.20">
    <property type="entry name" value="SOCS box"/>
    <property type="match status" value="1"/>
</dbReference>
<dbReference type="PANTHER" id="PTHR24198:SF184">
    <property type="entry name" value="ANKYRIN REPEAT AND SOCS BOX CONTAINING 3"/>
    <property type="match status" value="1"/>
</dbReference>
<proteinExistence type="predicted"/>
<dbReference type="GO" id="GO:0005737">
    <property type="term" value="C:cytoplasm"/>
    <property type="evidence" value="ECO:0007669"/>
    <property type="project" value="TreeGrafter"/>
</dbReference>
<dbReference type="STRING" id="37003.ENSKMAP00000001427"/>
<dbReference type="PROSITE" id="PS50225">
    <property type="entry name" value="SOCS"/>
    <property type="match status" value="1"/>
</dbReference>
<reference evidence="6" key="2">
    <citation type="submission" date="2025-09" db="UniProtKB">
        <authorList>
            <consortium name="Ensembl"/>
        </authorList>
    </citation>
    <scope>IDENTIFICATION</scope>
</reference>
<dbReference type="PROSITE" id="PS50088">
    <property type="entry name" value="ANK_REPEAT"/>
    <property type="match status" value="4"/>
</dbReference>
<reference evidence="6" key="1">
    <citation type="submission" date="2025-08" db="UniProtKB">
        <authorList>
            <consortium name="Ensembl"/>
        </authorList>
    </citation>
    <scope>IDENTIFICATION</scope>
</reference>
<dbReference type="PROSITE" id="PS50297">
    <property type="entry name" value="ANK_REP_REGION"/>
    <property type="match status" value="3"/>
</dbReference>
<dbReference type="InterPro" id="IPR002110">
    <property type="entry name" value="Ankyrin_rpt"/>
</dbReference>
<protein>
    <submittedName>
        <fullName evidence="6">Ankyrin repeat and SOCS box containing 3</fullName>
    </submittedName>
</protein>
<dbReference type="Ensembl" id="ENSKMAT00000001467.1">
    <property type="protein sequence ID" value="ENSKMAP00000001427.1"/>
    <property type="gene ID" value="ENSKMAG00000001102.1"/>
</dbReference>
<dbReference type="OMA" id="DCRSPMC"/>
<comment type="pathway">
    <text evidence="1">Protein modification; protein ubiquitination.</text>
</comment>